<name>A0AAV1F316_XYRNO</name>
<dbReference type="GO" id="GO:0009897">
    <property type="term" value="C:external side of plasma membrane"/>
    <property type="evidence" value="ECO:0007669"/>
    <property type="project" value="TreeGrafter"/>
</dbReference>
<dbReference type="Proteomes" id="UP001178508">
    <property type="component" value="Chromosome 4"/>
</dbReference>
<feature type="chain" id="PRO_5043662236" evidence="4">
    <location>
        <begin position="21"/>
        <end position="282"/>
    </location>
</feature>
<organism evidence="6 7">
    <name type="scientific">Xyrichtys novacula</name>
    <name type="common">Pearly razorfish</name>
    <name type="synonym">Hemipteronotus novacula</name>
    <dbReference type="NCBI Taxonomy" id="13765"/>
    <lineage>
        <taxon>Eukaryota</taxon>
        <taxon>Metazoa</taxon>
        <taxon>Chordata</taxon>
        <taxon>Craniata</taxon>
        <taxon>Vertebrata</taxon>
        <taxon>Euteleostomi</taxon>
        <taxon>Actinopterygii</taxon>
        <taxon>Neopterygii</taxon>
        <taxon>Teleostei</taxon>
        <taxon>Neoteleostei</taxon>
        <taxon>Acanthomorphata</taxon>
        <taxon>Eupercaria</taxon>
        <taxon>Labriformes</taxon>
        <taxon>Labridae</taxon>
        <taxon>Xyrichtys</taxon>
    </lineage>
</organism>
<reference evidence="6" key="1">
    <citation type="submission" date="2023-08" db="EMBL/GenBank/DDBJ databases">
        <authorList>
            <person name="Alioto T."/>
            <person name="Alioto T."/>
            <person name="Gomez Garrido J."/>
        </authorList>
    </citation>
    <scope>NUCLEOTIDE SEQUENCE</scope>
</reference>
<comment type="caution">
    <text evidence="1">Lacks conserved residue(s) required for the propagation of feature annotation.</text>
</comment>
<dbReference type="GO" id="GO:0002720">
    <property type="term" value="P:positive regulation of cytokine production involved in immune response"/>
    <property type="evidence" value="ECO:0007669"/>
    <property type="project" value="TreeGrafter"/>
</dbReference>
<dbReference type="PANTHER" id="PTHR46838">
    <property type="entry name" value="TUMOR NECROSIS FACTOR RECEPTOR SUPERFAMILY MEMBER 14"/>
    <property type="match status" value="1"/>
</dbReference>
<keyword evidence="1" id="KW-1015">Disulfide bond</keyword>
<dbReference type="PROSITE" id="PS00652">
    <property type="entry name" value="TNFR_NGFR_1"/>
    <property type="match status" value="1"/>
</dbReference>
<keyword evidence="3" id="KW-0472">Membrane</keyword>
<dbReference type="GO" id="GO:2000406">
    <property type="term" value="P:positive regulation of T cell migration"/>
    <property type="evidence" value="ECO:0007669"/>
    <property type="project" value="TreeGrafter"/>
</dbReference>
<dbReference type="Gene3D" id="2.10.50.10">
    <property type="entry name" value="Tumor Necrosis Factor Receptor, subunit A, domain 2"/>
    <property type="match status" value="3"/>
</dbReference>
<feature type="repeat" description="TNFR-Cys" evidence="1">
    <location>
        <begin position="61"/>
        <end position="103"/>
    </location>
</feature>
<keyword evidence="3" id="KW-0812">Transmembrane</keyword>
<sequence length="282" mass="30760">MGLNAGLWSLWMTCVVQISAVQPLTCSWTEYQVGNKCCVMCGEGQHVKTNCKEGISTSCKPCTEGTYMNKRNGLRYCFPCTKCEEDSGLRIKRACTRTSDSVCEPVDGFYCSESGENGCLFAQKHSVCKPGHFISQNGSSVSDTVCSPCSAGSFSDGMFSSCRPHTKCEDLDLLLLEPGTESADAQCGGHHSHRTAVMASGVVVLFSVVLSALGGWCCRQRRGKYLNKGKNREAEKIEGSEKNRGAEKTGTENAEVQNHLNEKLLPDFRQITTAEEKMSSRI</sequence>
<dbReference type="SMART" id="SM00208">
    <property type="entry name" value="TNFR"/>
    <property type="match status" value="4"/>
</dbReference>
<evidence type="ECO:0000256" key="1">
    <source>
        <dbReference type="PROSITE-ProRule" id="PRU00206"/>
    </source>
</evidence>
<evidence type="ECO:0000256" key="3">
    <source>
        <dbReference type="SAM" id="Phobius"/>
    </source>
</evidence>
<dbReference type="Pfam" id="PF00020">
    <property type="entry name" value="TNFR_c6"/>
    <property type="match status" value="1"/>
</dbReference>
<evidence type="ECO:0000256" key="4">
    <source>
        <dbReference type="SAM" id="SignalP"/>
    </source>
</evidence>
<evidence type="ECO:0000256" key="2">
    <source>
        <dbReference type="SAM" id="MobiDB-lite"/>
    </source>
</evidence>
<dbReference type="PANTHER" id="PTHR46838:SF1">
    <property type="entry name" value="TUMOR NECROSIS FACTOR RECEPTOR SUPERFAMILY MEMBER 14"/>
    <property type="match status" value="1"/>
</dbReference>
<keyword evidence="7" id="KW-1185">Reference proteome</keyword>
<protein>
    <submittedName>
        <fullName evidence="6">Tumor necrosis factor receptor superfamily member 14-like</fullName>
    </submittedName>
</protein>
<feature type="disulfide bond" evidence="1">
    <location>
        <begin position="62"/>
        <end position="77"/>
    </location>
</feature>
<dbReference type="AlphaFoldDB" id="A0AAV1F316"/>
<evidence type="ECO:0000313" key="7">
    <source>
        <dbReference type="Proteomes" id="UP001178508"/>
    </source>
</evidence>
<dbReference type="GO" id="GO:0050830">
    <property type="term" value="P:defense response to Gram-positive bacterium"/>
    <property type="evidence" value="ECO:0007669"/>
    <property type="project" value="TreeGrafter"/>
</dbReference>
<feature type="domain" description="TNFR-Cys" evidence="5">
    <location>
        <begin position="61"/>
        <end position="103"/>
    </location>
</feature>
<dbReference type="CDD" id="cd13405">
    <property type="entry name" value="TNFRSF14_teleost"/>
    <property type="match status" value="1"/>
</dbReference>
<accession>A0AAV1F316</accession>
<evidence type="ECO:0000313" key="6">
    <source>
        <dbReference type="EMBL" id="CAJ1055141.1"/>
    </source>
</evidence>
<feature type="compositionally biased region" description="Basic and acidic residues" evidence="2">
    <location>
        <begin position="230"/>
        <end position="250"/>
    </location>
</feature>
<feature type="region of interest" description="Disordered" evidence="2">
    <location>
        <begin position="230"/>
        <end position="282"/>
    </location>
</feature>
<proteinExistence type="predicted"/>
<dbReference type="SUPFAM" id="SSF57586">
    <property type="entry name" value="TNF receptor-like"/>
    <property type="match status" value="2"/>
</dbReference>
<dbReference type="PROSITE" id="PS50050">
    <property type="entry name" value="TNFR_NGFR_2"/>
    <property type="match status" value="1"/>
</dbReference>
<dbReference type="EMBL" id="OY660867">
    <property type="protein sequence ID" value="CAJ1055141.1"/>
    <property type="molecule type" value="Genomic_DNA"/>
</dbReference>
<keyword evidence="3" id="KW-1133">Transmembrane helix</keyword>
<evidence type="ECO:0000259" key="5">
    <source>
        <dbReference type="PROSITE" id="PS50050"/>
    </source>
</evidence>
<dbReference type="GO" id="GO:0050829">
    <property type="term" value="P:defense response to Gram-negative bacterium"/>
    <property type="evidence" value="ECO:0007669"/>
    <property type="project" value="TreeGrafter"/>
</dbReference>
<keyword evidence="6" id="KW-0675">Receptor</keyword>
<keyword evidence="4" id="KW-0732">Signal</keyword>
<dbReference type="GO" id="GO:0046642">
    <property type="term" value="P:negative regulation of alpha-beta T cell proliferation"/>
    <property type="evidence" value="ECO:0007669"/>
    <property type="project" value="TreeGrafter"/>
</dbReference>
<dbReference type="InterPro" id="IPR001368">
    <property type="entry name" value="TNFR/NGFR_Cys_rich_reg"/>
</dbReference>
<gene>
    <name evidence="6" type="ORF">XNOV1_A040779</name>
</gene>
<feature type="transmembrane region" description="Helical" evidence="3">
    <location>
        <begin position="196"/>
        <end position="218"/>
    </location>
</feature>
<feature type="signal peptide" evidence="4">
    <location>
        <begin position="1"/>
        <end position="20"/>
    </location>
</feature>